<proteinExistence type="predicted"/>
<evidence type="ECO:0000256" key="2">
    <source>
        <dbReference type="SAM" id="SignalP"/>
    </source>
</evidence>
<dbReference type="EMBL" id="JAGQLL010000019">
    <property type="protein sequence ID" value="MCA9379942.1"/>
    <property type="molecule type" value="Genomic_DNA"/>
</dbReference>
<keyword evidence="1" id="KW-0472">Membrane</keyword>
<organism evidence="3 4">
    <name type="scientific">Candidatus Dojkabacteria bacterium</name>
    <dbReference type="NCBI Taxonomy" id="2099670"/>
    <lineage>
        <taxon>Bacteria</taxon>
        <taxon>Candidatus Dojkabacteria</taxon>
    </lineage>
</organism>
<keyword evidence="1" id="KW-1133">Transmembrane helix</keyword>
<evidence type="ECO:0000256" key="1">
    <source>
        <dbReference type="SAM" id="Phobius"/>
    </source>
</evidence>
<feature type="transmembrane region" description="Helical" evidence="1">
    <location>
        <begin position="105"/>
        <end position="127"/>
    </location>
</feature>
<name>A0A955I7D9_9BACT</name>
<keyword evidence="2" id="KW-0732">Signal</keyword>
<feature type="transmembrane region" description="Helical" evidence="1">
    <location>
        <begin position="62"/>
        <end position="84"/>
    </location>
</feature>
<accession>A0A955I7D9</accession>
<comment type="caution">
    <text evidence="3">The sequence shown here is derived from an EMBL/GenBank/DDBJ whole genome shotgun (WGS) entry which is preliminary data.</text>
</comment>
<protein>
    <recommendedName>
        <fullName evidence="5">DUF4190 domain-containing protein</fullName>
    </recommendedName>
</protein>
<evidence type="ECO:0000313" key="3">
    <source>
        <dbReference type="EMBL" id="MCA9379942.1"/>
    </source>
</evidence>
<reference evidence="3" key="2">
    <citation type="journal article" date="2021" name="Microbiome">
        <title>Successional dynamics and alternative stable states in a saline activated sludge microbial community over 9 years.</title>
        <authorList>
            <person name="Wang Y."/>
            <person name="Ye J."/>
            <person name="Ju F."/>
            <person name="Liu L."/>
            <person name="Boyd J.A."/>
            <person name="Deng Y."/>
            <person name="Parks D.H."/>
            <person name="Jiang X."/>
            <person name="Yin X."/>
            <person name="Woodcroft B.J."/>
            <person name="Tyson G.W."/>
            <person name="Hugenholtz P."/>
            <person name="Polz M.F."/>
            <person name="Zhang T."/>
        </authorList>
    </citation>
    <scope>NUCLEOTIDE SEQUENCE</scope>
    <source>
        <strain evidence="3">HKST-UBA15</strain>
    </source>
</reference>
<dbReference type="Proteomes" id="UP000745577">
    <property type="component" value="Unassembled WGS sequence"/>
</dbReference>
<evidence type="ECO:0000313" key="4">
    <source>
        <dbReference type="Proteomes" id="UP000745577"/>
    </source>
</evidence>
<keyword evidence="1" id="KW-0812">Transmembrane</keyword>
<sequence length="185" mass="19425">MKTIFKSKALGILSVLSFMLLLPTGVSAQSSGLLPDQISNIFGLLGEDGGLTASFITGRVRVGLIIALALLILVAVVYALIAAFKYIQSQGDPGKIEEAQKAIKAIFYGVAAMMIGIVGIVLVFVFFSASRPAAELYQVCLSAPNSDGCQTCIDEGNDGANLCFTCEEEYANNDGVATTTECLPD</sequence>
<gene>
    <name evidence="3" type="ORF">KC675_02055</name>
</gene>
<feature type="signal peptide" evidence="2">
    <location>
        <begin position="1"/>
        <end position="28"/>
    </location>
</feature>
<reference evidence="3" key="1">
    <citation type="submission" date="2020-04" db="EMBL/GenBank/DDBJ databases">
        <authorList>
            <person name="Zhang T."/>
        </authorList>
    </citation>
    <scope>NUCLEOTIDE SEQUENCE</scope>
    <source>
        <strain evidence="3">HKST-UBA15</strain>
    </source>
</reference>
<dbReference type="AlphaFoldDB" id="A0A955I7D9"/>
<evidence type="ECO:0008006" key="5">
    <source>
        <dbReference type="Google" id="ProtNLM"/>
    </source>
</evidence>
<feature type="chain" id="PRO_5037515101" description="DUF4190 domain-containing protein" evidence="2">
    <location>
        <begin position="29"/>
        <end position="185"/>
    </location>
</feature>